<feature type="region of interest" description="Disordered" evidence="4">
    <location>
        <begin position="254"/>
        <end position="399"/>
    </location>
</feature>
<evidence type="ECO:0000313" key="6">
    <source>
        <dbReference type="Proteomes" id="UP000054558"/>
    </source>
</evidence>
<dbReference type="STRING" id="105231.A0A1Y1I0M0"/>
<keyword evidence="6" id="KW-1185">Reference proteome</keyword>
<dbReference type="EMBL" id="DF237080">
    <property type="protein sequence ID" value="GAQ82989.1"/>
    <property type="molecule type" value="Genomic_DNA"/>
</dbReference>
<feature type="region of interest" description="Disordered" evidence="4">
    <location>
        <begin position="1345"/>
        <end position="1421"/>
    </location>
</feature>
<feature type="region of interest" description="Disordered" evidence="4">
    <location>
        <begin position="207"/>
        <end position="238"/>
    </location>
</feature>
<comment type="similarity">
    <text evidence="1">Belongs to the PPR family. P subfamily.</text>
</comment>
<accession>A0A1Y1I0M0</accession>
<reference evidence="5 6" key="1">
    <citation type="journal article" date="2014" name="Nat. Commun.">
        <title>Klebsormidium flaccidum genome reveals primary factors for plant terrestrial adaptation.</title>
        <authorList>
            <person name="Hori K."/>
            <person name="Maruyama F."/>
            <person name="Fujisawa T."/>
            <person name="Togashi T."/>
            <person name="Yamamoto N."/>
            <person name="Seo M."/>
            <person name="Sato S."/>
            <person name="Yamada T."/>
            <person name="Mori H."/>
            <person name="Tajima N."/>
            <person name="Moriyama T."/>
            <person name="Ikeuchi M."/>
            <person name="Watanabe M."/>
            <person name="Wada H."/>
            <person name="Kobayashi K."/>
            <person name="Saito M."/>
            <person name="Masuda T."/>
            <person name="Sasaki-Sekimoto Y."/>
            <person name="Mashiguchi K."/>
            <person name="Awai K."/>
            <person name="Shimojima M."/>
            <person name="Masuda S."/>
            <person name="Iwai M."/>
            <person name="Nobusawa T."/>
            <person name="Narise T."/>
            <person name="Kondo S."/>
            <person name="Saito H."/>
            <person name="Sato R."/>
            <person name="Murakawa M."/>
            <person name="Ihara Y."/>
            <person name="Oshima-Yamada Y."/>
            <person name="Ohtaka K."/>
            <person name="Satoh M."/>
            <person name="Sonobe K."/>
            <person name="Ishii M."/>
            <person name="Ohtani R."/>
            <person name="Kanamori-Sato M."/>
            <person name="Honoki R."/>
            <person name="Miyazaki D."/>
            <person name="Mochizuki H."/>
            <person name="Umetsu J."/>
            <person name="Higashi K."/>
            <person name="Shibata D."/>
            <person name="Kamiya Y."/>
            <person name="Sato N."/>
            <person name="Nakamura Y."/>
            <person name="Tabata S."/>
            <person name="Ida S."/>
            <person name="Kurokawa K."/>
            <person name="Ohta H."/>
        </authorList>
    </citation>
    <scope>NUCLEOTIDE SEQUENCE [LARGE SCALE GENOMIC DNA]</scope>
    <source>
        <strain evidence="5 6">NIES-2285</strain>
    </source>
</reference>
<sequence length="1465" mass="156722">MPVPFIAKFAAFWVAKKATVYLAARLYGFPKIYRRLSEVNKRVLFPNDPAKQQKVSDLLQSTFRLPNKIAQQYSEWTGAVQAVPPSVKAVTGRPSKPPVTSPRSEQLNLVPFAAKPAYKKADAGREKLFFSAAMSELQTCPCGKLWRQAHPSPPQRKIAPSDAEVVHSLGVSLTSTFFAQQRKHSLHALKSPALPCRKPKVWCQAQGQSGSQITDLPSRERAGPDGKSESAGIRVETGDKQKWEFVHLATGRLQSLPKRRGAGKNGQEGQNVQKASLEKDAGSARGLDGGSKDASPEEQGGLGSRLAANQRSGSQEEVGTSDQELEGGSEGVLLDGVGDSKGSDQRTRDGRSGRSNVEEQGIRGEGNSSKGLTKGASEQASLKRGDAFQKGASGEKGEAAKWSLEAILAGLDQNAPKADRARVLDAITGFEGEREAEPSSDSAPSQRSRIATSSRLGELTEEPSPDPTTKWEETPVDVSWNAMGTVVSRGIEGPPVVEPQEFARELAELEGFPIGRLGVSEDLGVPVALGLGASERAGSSKGSGDPISRKEARARVRARNLSTQRVVRTLAFLEGVSASHDRKVQKLYKEELLKSAAFQDEAEAVSIGRPALELGELLTPLVGRLSTLELNKVLKGLGERGNWRMAVGLLRWMEAQPQCQPDEWSYSTVLAVLGRQKRSTVAVAVFERMEWRGVRANEYVYSAMIGCYANVREYKDALRTFGKMVAAGVEPNVVTWSALIDACAKGGAGIATCLKLFERMEASFQKELDEQVYNILGDAYAKLGDWESVQTLIRTMEKKGVRPSVITVNTLLDGMGRGDAPLRSLMEVYEGMLRAGGRPSSHTYSILVKACGLRGDLTALDRVWGEMYGNPDWVNSTDKDRVKVYDTVLSVYAERGLVSDALRVFQEIKRQGLKPDRVTYNLLVSALGRSGQLAEAEKILTVMVKDGCPPNVYSYIALMEAYLSAGQLMKVDEVFRRIEGAGLEPTVSAFNLLMQAYVSRGNLKQAGSLLTEMRKQGRQPNATSYAILIRAHSTSAVATSASATSAPTSAAGDAFLAPFRIVELFDEMKEREAVGLLPREALADVIRALCACGRLAQATDPLRELVSVRGGGSDAAALGEVVVSACMAGGDVQRLPVAVGGAVEAGWDLAPHELPGFLRFLAEGRNGGLAEGSAVERVLGALRGAPEGGLGRALCDATLSGGSNQGENDGGETGSGTVTTGEALDKIAALLEAKREPKEEGVGDGVADWERVDDVTTGVDEKRVAEGGLVETESASGVSDALQRDSGGLFDFVPGCALPSTAELERVFDGLGLGLEDWKGGPGSEPDLPPGRFKKIPVEVQWPQRRLPLPWGGPEGGVATGRSAPAKSSKNGRNVIPVKEGGQNGSLLEAPSSAEQEPGAPQARVQKPEARGATPSANTDTRYASFLARVEDSLSAEDLRSVRTFLAALTSEFERGRSERVVRSK</sequence>
<dbReference type="InterPro" id="IPR011990">
    <property type="entry name" value="TPR-like_helical_dom_sf"/>
</dbReference>
<feature type="repeat" description="PPR" evidence="3">
    <location>
        <begin position="951"/>
        <end position="985"/>
    </location>
</feature>
<evidence type="ECO:0000256" key="2">
    <source>
        <dbReference type="ARBA" id="ARBA00022737"/>
    </source>
</evidence>
<dbReference type="Proteomes" id="UP000054558">
    <property type="component" value="Unassembled WGS sequence"/>
</dbReference>
<evidence type="ECO:0000256" key="1">
    <source>
        <dbReference type="ARBA" id="ARBA00007626"/>
    </source>
</evidence>
<feature type="compositionally biased region" description="Polar residues" evidence="4">
    <location>
        <begin position="307"/>
        <end position="322"/>
    </location>
</feature>
<feature type="repeat" description="PPR" evidence="3">
    <location>
        <begin position="881"/>
        <end position="915"/>
    </location>
</feature>
<evidence type="ECO:0000256" key="4">
    <source>
        <dbReference type="SAM" id="MobiDB-lite"/>
    </source>
</evidence>
<feature type="repeat" description="PPR" evidence="3">
    <location>
        <begin position="732"/>
        <end position="763"/>
    </location>
</feature>
<protein>
    <submittedName>
        <fullName evidence="5">Putative Pentatricopeptide repeat domain containing protein</fullName>
    </submittedName>
</protein>
<dbReference type="NCBIfam" id="TIGR00756">
    <property type="entry name" value="PPR"/>
    <property type="match status" value="5"/>
</dbReference>
<dbReference type="Pfam" id="PF13812">
    <property type="entry name" value="PPR_3"/>
    <property type="match status" value="2"/>
</dbReference>
<dbReference type="PANTHER" id="PTHR47447:SF17">
    <property type="entry name" value="OS12G0638900 PROTEIN"/>
    <property type="match status" value="1"/>
</dbReference>
<feature type="repeat" description="PPR" evidence="3">
    <location>
        <begin position="986"/>
        <end position="1020"/>
    </location>
</feature>
<name>A0A1Y1I0M0_KLENI</name>
<feature type="region of interest" description="Disordered" evidence="4">
    <location>
        <begin position="429"/>
        <end position="476"/>
    </location>
</feature>
<feature type="repeat" description="PPR" evidence="3">
    <location>
        <begin position="916"/>
        <end position="950"/>
    </location>
</feature>
<dbReference type="Pfam" id="PF13041">
    <property type="entry name" value="PPR_2"/>
    <property type="match status" value="2"/>
</dbReference>
<dbReference type="PROSITE" id="PS51375">
    <property type="entry name" value="PPR"/>
    <property type="match status" value="8"/>
</dbReference>
<feature type="compositionally biased region" description="Polar residues" evidence="4">
    <location>
        <begin position="439"/>
        <end position="455"/>
    </location>
</feature>
<feature type="region of interest" description="Disordered" evidence="4">
    <location>
        <begin position="534"/>
        <end position="553"/>
    </location>
</feature>
<evidence type="ECO:0000256" key="3">
    <source>
        <dbReference type="PROSITE-ProRule" id="PRU00708"/>
    </source>
</evidence>
<keyword evidence="2" id="KW-0677">Repeat</keyword>
<feature type="repeat" description="PPR" evidence="3">
    <location>
        <begin position="769"/>
        <end position="803"/>
    </location>
</feature>
<organism evidence="5 6">
    <name type="scientific">Klebsormidium nitens</name>
    <name type="common">Green alga</name>
    <name type="synonym">Ulothrix nitens</name>
    <dbReference type="NCBI Taxonomy" id="105231"/>
    <lineage>
        <taxon>Eukaryota</taxon>
        <taxon>Viridiplantae</taxon>
        <taxon>Streptophyta</taxon>
        <taxon>Klebsormidiophyceae</taxon>
        <taxon>Klebsormidiales</taxon>
        <taxon>Klebsormidiaceae</taxon>
        <taxon>Klebsormidium</taxon>
    </lineage>
</organism>
<dbReference type="PANTHER" id="PTHR47447">
    <property type="entry name" value="OS03G0856100 PROTEIN"/>
    <property type="match status" value="1"/>
</dbReference>
<feature type="compositionally biased region" description="Basic and acidic residues" evidence="4">
    <location>
        <begin position="381"/>
        <end position="399"/>
    </location>
</feature>
<feature type="compositionally biased region" description="Polar residues" evidence="4">
    <location>
        <begin position="366"/>
        <end position="380"/>
    </location>
</feature>
<dbReference type="GO" id="GO:0003729">
    <property type="term" value="F:mRNA binding"/>
    <property type="evidence" value="ECO:0000318"/>
    <property type="project" value="GO_Central"/>
</dbReference>
<proteinExistence type="inferred from homology"/>
<feature type="compositionally biased region" description="Basic and acidic residues" evidence="4">
    <location>
        <begin position="217"/>
        <end position="228"/>
    </location>
</feature>
<dbReference type="OrthoDB" id="822380at2759"/>
<feature type="repeat" description="PPR" evidence="3">
    <location>
        <begin position="662"/>
        <end position="696"/>
    </location>
</feature>
<evidence type="ECO:0000313" key="5">
    <source>
        <dbReference type="EMBL" id="GAQ82989.1"/>
    </source>
</evidence>
<feature type="compositionally biased region" description="Basic and acidic residues" evidence="4">
    <location>
        <begin position="341"/>
        <end position="362"/>
    </location>
</feature>
<dbReference type="Gene3D" id="1.25.40.10">
    <property type="entry name" value="Tetratricopeptide repeat domain"/>
    <property type="match status" value="3"/>
</dbReference>
<gene>
    <name evidence="5" type="ORF">KFL_001310190</name>
</gene>
<dbReference type="InterPro" id="IPR002885">
    <property type="entry name" value="PPR_rpt"/>
</dbReference>
<feature type="repeat" description="PPR" evidence="3">
    <location>
        <begin position="697"/>
        <end position="731"/>
    </location>
</feature>